<dbReference type="OrthoDB" id="3268567at2759"/>
<accession>A0A0C2WXM9</accession>
<dbReference type="AlphaFoldDB" id="A0A0C2WXM9"/>
<dbReference type="STRING" id="933852.A0A0C2WXM9"/>
<evidence type="ECO:0000313" key="2">
    <source>
        <dbReference type="EMBL" id="KIM30883.1"/>
    </source>
</evidence>
<dbReference type="InterPro" id="IPR036047">
    <property type="entry name" value="F-box-like_dom_sf"/>
</dbReference>
<gene>
    <name evidence="2" type="ORF">M408DRAFT_21705</name>
</gene>
<reference evidence="2 3" key="1">
    <citation type="submission" date="2014-04" db="EMBL/GenBank/DDBJ databases">
        <authorList>
            <consortium name="DOE Joint Genome Institute"/>
            <person name="Kuo A."/>
            <person name="Zuccaro A."/>
            <person name="Kohler A."/>
            <person name="Nagy L.G."/>
            <person name="Floudas D."/>
            <person name="Copeland A."/>
            <person name="Barry K.W."/>
            <person name="Cichocki N."/>
            <person name="Veneault-Fourrey C."/>
            <person name="LaButti K."/>
            <person name="Lindquist E.A."/>
            <person name="Lipzen A."/>
            <person name="Lundell T."/>
            <person name="Morin E."/>
            <person name="Murat C."/>
            <person name="Sun H."/>
            <person name="Tunlid A."/>
            <person name="Henrissat B."/>
            <person name="Grigoriev I.V."/>
            <person name="Hibbett D.S."/>
            <person name="Martin F."/>
            <person name="Nordberg H.P."/>
            <person name="Cantor M.N."/>
            <person name="Hua S.X."/>
        </authorList>
    </citation>
    <scope>NUCLEOTIDE SEQUENCE [LARGE SCALE GENOMIC DNA]</scope>
    <source>
        <strain evidence="2 3">MAFF 305830</strain>
    </source>
</reference>
<dbReference type="EMBL" id="KN824283">
    <property type="protein sequence ID" value="KIM30883.1"/>
    <property type="molecule type" value="Genomic_DNA"/>
</dbReference>
<dbReference type="HOGENOM" id="CLU_280631_0_0_1"/>
<proteinExistence type="predicted"/>
<dbReference type="Proteomes" id="UP000054097">
    <property type="component" value="Unassembled WGS sequence"/>
</dbReference>
<name>A0A0C2WXM9_SERVB</name>
<evidence type="ECO:0000259" key="1">
    <source>
        <dbReference type="PROSITE" id="PS50181"/>
    </source>
</evidence>
<feature type="domain" description="F-box" evidence="1">
    <location>
        <begin position="567"/>
        <end position="613"/>
    </location>
</feature>
<reference evidence="3" key="2">
    <citation type="submission" date="2015-01" db="EMBL/GenBank/DDBJ databases">
        <title>Evolutionary Origins and Diversification of the Mycorrhizal Mutualists.</title>
        <authorList>
            <consortium name="DOE Joint Genome Institute"/>
            <consortium name="Mycorrhizal Genomics Consortium"/>
            <person name="Kohler A."/>
            <person name="Kuo A."/>
            <person name="Nagy L.G."/>
            <person name="Floudas D."/>
            <person name="Copeland A."/>
            <person name="Barry K.W."/>
            <person name="Cichocki N."/>
            <person name="Veneault-Fourrey C."/>
            <person name="LaButti K."/>
            <person name="Lindquist E.A."/>
            <person name="Lipzen A."/>
            <person name="Lundell T."/>
            <person name="Morin E."/>
            <person name="Murat C."/>
            <person name="Riley R."/>
            <person name="Ohm R."/>
            <person name="Sun H."/>
            <person name="Tunlid A."/>
            <person name="Henrissat B."/>
            <person name="Grigoriev I.V."/>
            <person name="Hibbett D.S."/>
            <person name="Martin F."/>
        </authorList>
    </citation>
    <scope>NUCLEOTIDE SEQUENCE [LARGE SCALE GENOMIC DNA]</scope>
    <source>
        <strain evidence="3">MAFF 305830</strain>
    </source>
</reference>
<keyword evidence="3" id="KW-1185">Reference proteome</keyword>
<dbReference type="SUPFAM" id="SSF81383">
    <property type="entry name" value="F-box domain"/>
    <property type="match status" value="1"/>
</dbReference>
<dbReference type="PROSITE" id="PS50181">
    <property type="entry name" value="FBOX"/>
    <property type="match status" value="1"/>
</dbReference>
<evidence type="ECO:0000313" key="3">
    <source>
        <dbReference type="Proteomes" id="UP000054097"/>
    </source>
</evidence>
<dbReference type="InterPro" id="IPR001810">
    <property type="entry name" value="F-box_dom"/>
</dbReference>
<sequence length="1119" mass="126021">MSDLSNACNLCSVIRLYANGKTCKSLHELVGVKAFWLICAKELQRRRRVHYLPLEQLDIPQLRKAVFHTLRLDSKWSGREDVDPSPLRCVEIAPLSYAPARPSEKQAVTWVWFLEDGMHLTCVVDDEVVQLWNLQRNKPILSFDVCGTLVRASQYSDKDHFVVAASVDTPRGDDEANVEPTFVVWKYRWDTPDVVHQLLPCATHPLPVHPTSICLTGGVAGAVYATDTINPELINKEKDPLGYLTFLLVEWNGSCVFSRRFTPLSFFGVPHAEQWRSDMAHCVRNASHFVIIFESVMNVEVYAYDWHLFEHYNVQQVLLGMDIPDPRLVYPRLKVAYALGPEHSPGWHTHRMQHSWSQPCLLWDGIRVGILGYFVSLETHKSFITLSVLDLQPIIAYESARPNYGLQEEYHRCFVDNGVTGHSSYTTTDNRFLGSQPRYATNTVWAVRNVDQPPAMVGLAFGRFSLDISAGVVDALATETGIVALDEPVEELEGYDLRPQQKVAYINMPSSLPTTERAEDIDLDDRLGKVAFGMESGKVFILEFQAGTADQIKLQSRHIRDTTSMAASSLTKVPYDVLLLIVGLLGCEDSLRLVQTCTTLYRLTDIKAFWLKIARILQQSRQLPLVHHLIPLEGFSLPELRTAIFRALKLELKWSGREGIDPSPLRSMQVEPVAHTTGRSEDDRRITWIWFLPDGIHLACVIANEVVQLWHLPTNKLILAFDTGGTLVHTSQNTASDYWTLAGSVDMDFEDSCKFCLWKYSRNESQSREDLLPVASYWIPGRADFVFNADRFAGVVYTTAELDESFTQRENDESGFLVFQTVEWETPARIMRRFTPLGYFPVTHALQVIDDLTLFEHNSSYIIVCFNYLACATVYAYDMQSFNDFSHWGDPVQVIYPRTKIEYELHPEDGCRWLSSGLSLSWSQSKLSWNASSIGTLGYHHLVPIAGEKDGFLSVTTLSLSPLATHDDSRAALPEAYRRCLVGTETSDNPFYTTKGEHLLVNSLGTCGINGVWALSHPEIPYAIQGVVIARLFSGDPSGSFDTTITKPHSPGQGLFVSPESPSTGVDRSDLELGRTVVKVNLESWIPRSESAEDICLDDRHGRVAIGTYSGKVFIFDFL</sequence>
<dbReference type="SUPFAM" id="SSF82171">
    <property type="entry name" value="DPP6 N-terminal domain-like"/>
    <property type="match status" value="1"/>
</dbReference>
<protein>
    <recommendedName>
        <fullName evidence="1">F-box domain-containing protein</fullName>
    </recommendedName>
</protein>
<organism evidence="2 3">
    <name type="scientific">Serendipita vermifera MAFF 305830</name>
    <dbReference type="NCBI Taxonomy" id="933852"/>
    <lineage>
        <taxon>Eukaryota</taxon>
        <taxon>Fungi</taxon>
        <taxon>Dikarya</taxon>
        <taxon>Basidiomycota</taxon>
        <taxon>Agaricomycotina</taxon>
        <taxon>Agaricomycetes</taxon>
        <taxon>Sebacinales</taxon>
        <taxon>Serendipitaceae</taxon>
        <taxon>Serendipita</taxon>
    </lineage>
</organism>